<keyword evidence="10" id="KW-1185">Reference proteome</keyword>
<dbReference type="GO" id="GO:0015990">
    <property type="term" value="P:electron transport coupled proton transport"/>
    <property type="evidence" value="ECO:0007669"/>
    <property type="project" value="TreeGrafter"/>
</dbReference>
<dbReference type="Pfam" id="PF00361">
    <property type="entry name" value="Proton_antipo_M"/>
    <property type="match status" value="1"/>
</dbReference>
<feature type="transmembrane region" description="Helical" evidence="6">
    <location>
        <begin position="490"/>
        <end position="514"/>
    </location>
</feature>
<keyword evidence="4 6" id="KW-0472">Membrane</keyword>
<dbReference type="HOGENOM" id="CLU_007100_6_2_11"/>
<protein>
    <submittedName>
        <fullName evidence="9">Proton-translocating NADH-quinone oxidoreductase, chain L</fullName>
    </submittedName>
</protein>
<dbReference type="PRINTS" id="PR01434">
    <property type="entry name" value="NADHDHGNASE5"/>
</dbReference>
<dbReference type="EMBL" id="CP002665">
    <property type="protein sequence ID" value="AEI11266.1"/>
    <property type="molecule type" value="Genomic_DNA"/>
</dbReference>
<feature type="transmembrane region" description="Helical" evidence="6">
    <location>
        <begin position="206"/>
        <end position="229"/>
    </location>
</feature>
<accession>F7ZYZ8</accession>
<feature type="domain" description="NADH-Ubiquinone oxidoreductase (complex I) chain 5 N-terminal" evidence="8">
    <location>
        <begin position="94"/>
        <end position="144"/>
    </location>
</feature>
<keyword evidence="3 6" id="KW-1133">Transmembrane helix</keyword>
<keyword evidence="2 5" id="KW-0812">Transmembrane</keyword>
<sequence>MHTLISLGGLPAESLEPAAQAVSGGIFAAAPLLVGLPLASAAVLLLLGRRADRWGHWLGVLASAGAFVVGLLTFLRVVSRPAEDRVLDVHLGTWLDTGSLHVDAGLRLDPLSLTFVLLVTFVGTLIHVYSVAYMDHDRDRRRFFAYLNLFVAAMLVLVLADSFLLLFVGWEGVGLASYLLIGFWNHHTPYAVAAKKAFVANRVGDVGLLVAMGLMFAQFGALDFATVLADPGAHASEGTLTAIGLMLLLAACGKSAQFPLQSWLGDAMAGPTPVSALIHAATMVTAGVYLIVRSGGVFEAAPTAQLVVVVVGAITLLFGAIVGCAKDDIKKALAASTMSQIGYMVLAAGLGPIGYAFAIFHLVTHGFFKAGMFLGAGSVMHGMDDQVDMRRFGGLARYMKITWLTFMMGWLAILGVPPFAGFFSKDKIIEAAFVPLDGQEWRAWLFGTVALLGAGITSFYMSRLFFMTFEGERRWSTRKDGSEQHPHESPALMTWPMIILAVGSVGLGLVLAIGDRFVGWLEPVTGHAEHHEPVLPAGVLIGLTLAVVAAGLVIAWRRYAVSTVPVVPPLGTALTRAARVDLYQDAVNDAALVEPGRHLTRSLVYADHAVVDGGAKGLAHTTVGLGSLLRRTQTGYVRTYAATMLGGLVVLLVVVLALQS</sequence>
<evidence type="ECO:0000256" key="1">
    <source>
        <dbReference type="ARBA" id="ARBA00004127"/>
    </source>
</evidence>
<dbReference type="InterPro" id="IPR018393">
    <property type="entry name" value="NADHpl_OxRdtase_5_subgr"/>
</dbReference>
<evidence type="ECO:0000313" key="9">
    <source>
        <dbReference type="EMBL" id="AEI11266.1"/>
    </source>
</evidence>
<evidence type="ECO:0000313" key="10">
    <source>
        <dbReference type="Proteomes" id="UP000000485"/>
    </source>
</evidence>
<feature type="transmembrane region" description="Helical" evidence="6">
    <location>
        <begin position="332"/>
        <end position="353"/>
    </location>
</feature>
<comment type="subcellular location">
    <subcellularLocation>
        <location evidence="1">Endomembrane system</location>
        <topology evidence="1">Multi-pass membrane protein</topology>
    </subcellularLocation>
    <subcellularLocation>
        <location evidence="5">Membrane</location>
        <topology evidence="5">Multi-pass membrane protein</topology>
    </subcellularLocation>
</comment>
<evidence type="ECO:0000259" key="8">
    <source>
        <dbReference type="Pfam" id="PF00662"/>
    </source>
</evidence>
<feature type="transmembrane region" description="Helical" evidence="6">
    <location>
        <begin position="304"/>
        <end position="325"/>
    </location>
</feature>
<dbReference type="NCBIfam" id="TIGR01974">
    <property type="entry name" value="NDH_I_L"/>
    <property type="match status" value="1"/>
</dbReference>
<dbReference type="AlphaFoldDB" id="F7ZYZ8"/>
<dbReference type="GO" id="GO:0012505">
    <property type="term" value="C:endomembrane system"/>
    <property type="evidence" value="ECO:0007669"/>
    <property type="project" value="UniProtKB-SubCell"/>
</dbReference>
<feature type="transmembrane region" description="Helical" evidence="6">
    <location>
        <begin position="111"/>
        <end position="132"/>
    </location>
</feature>
<dbReference type="eggNOG" id="COG1009">
    <property type="taxonomic scope" value="Bacteria"/>
</dbReference>
<proteinExistence type="predicted"/>
<dbReference type="GO" id="GO:0016020">
    <property type="term" value="C:membrane"/>
    <property type="evidence" value="ECO:0007669"/>
    <property type="project" value="UniProtKB-SubCell"/>
</dbReference>
<reference evidence="10" key="1">
    <citation type="submission" date="2011-04" db="EMBL/GenBank/DDBJ databases">
        <title>Complete sequence of Cellvibrio gilvus ATCC 13127.</title>
        <authorList>
            <person name="Lucas S."/>
            <person name="Han J."/>
            <person name="Lapidus A."/>
            <person name="Cheng J.-F."/>
            <person name="Goodwin L."/>
            <person name="Pitluck S."/>
            <person name="Peters L."/>
            <person name="Munk A."/>
            <person name="Detter J.C."/>
            <person name="Han C."/>
            <person name="Tapia R."/>
            <person name="Land M."/>
            <person name="Hauser L."/>
            <person name="Kyrpides N."/>
            <person name="Ivanova N."/>
            <person name="Ovchinnikova G."/>
            <person name="Pagani I."/>
            <person name="Mead D."/>
            <person name="Brumm P."/>
            <person name="Woyke T."/>
        </authorList>
    </citation>
    <scope>NUCLEOTIDE SEQUENCE [LARGE SCALE GENOMIC DNA]</scope>
    <source>
        <strain evidence="10">ATCC 13127 / NRRL B-14078</strain>
    </source>
</reference>
<dbReference type="RefSeq" id="WP_013882789.1">
    <property type="nucleotide sequence ID" value="NC_015671.1"/>
</dbReference>
<evidence type="ECO:0000259" key="7">
    <source>
        <dbReference type="Pfam" id="PF00361"/>
    </source>
</evidence>
<evidence type="ECO:0000256" key="3">
    <source>
        <dbReference type="ARBA" id="ARBA00022989"/>
    </source>
</evidence>
<dbReference type="NCBIfam" id="NF005141">
    <property type="entry name" value="PRK06590.1"/>
    <property type="match status" value="1"/>
</dbReference>
<feature type="domain" description="NADH:quinone oxidoreductase/Mrp antiporter transmembrane" evidence="7">
    <location>
        <begin position="160"/>
        <end position="433"/>
    </location>
</feature>
<feature type="transmembrane region" description="Helical" evidence="6">
    <location>
        <begin position="639"/>
        <end position="658"/>
    </location>
</feature>
<evidence type="ECO:0000256" key="5">
    <source>
        <dbReference type="RuleBase" id="RU000320"/>
    </source>
</evidence>
<feature type="transmembrane region" description="Helical" evidence="6">
    <location>
        <begin position="54"/>
        <end position="75"/>
    </location>
</feature>
<dbReference type="STRING" id="593907.Celgi_0747"/>
<dbReference type="PANTHER" id="PTHR42829:SF2">
    <property type="entry name" value="NADH-UBIQUINONE OXIDOREDUCTASE CHAIN 5"/>
    <property type="match status" value="1"/>
</dbReference>
<organism evidence="9 10">
    <name type="scientific">Cellulomonas gilvus (strain ATCC 13127 / NRRL B-14078)</name>
    <name type="common">Cellvibrio gilvus</name>
    <dbReference type="NCBI Taxonomy" id="593907"/>
    <lineage>
        <taxon>Bacteria</taxon>
        <taxon>Bacillati</taxon>
        <taxon>Actinomycetota</taxon>
        <taxon>Actinomycetes</taxon>
        <taxon>Micrococcales</taxon>
        <taxon>Cellulomonadaceae</taxon>
        <taxon>Cellulomonas</taxon>
    </lineage>
</organism>
<feature type="transmembrane region" description="Helical" evidence="6">
    <location>
        <begin position="359"/>
        <end position="380"/>
    </location>
</feature>
<feature type="transmembrane region" description="Helical" evidence="6">
    <location>
        <begin position="175"/>
        <end position="194"/>
    </location>
</feature>
<feature type="transmembrane region" description="Helical" evidence="6">
    <location>
        <begin position="274"/>
        <end position="292"/>
    </location>
</feature>
<feature type="transmembrane region" description="Helical" evidence="6">
    <location>
        <begin position="144"/>
        <end position="169"/>
    </location>
</feature>
<dbReference type="GO" id="GO:0042773">
    <property type="term" value="P:ATP synthesis coupled electron transport"/>
    <property type="evidence" value="ECO:0007669"/>
    <property type="project" value="InterPro"/>
</dbReference>
<feature type="transmembrane region" description="Helical" evidence="6">
    <location>
        <begin position="443"/>
        <end position="469"/>
    </location>
</feature>
<gene>
    <name evidence="9" type="ordered locus">Celgi_0747</name>
</gene>
<evidence type="ECO:0000256" key="2">
    <source>
        <dbReference type="ARBA" id="ARBA00022692"/>
    </source>
</evidence>
<feature type="transmembrane region" description="Helical" evidence="6">
    <location>
        <begin position="24"/>
        <end position="47"/>
    </location>
</feature>
<dbReference type="KEGG" id="cga:Celgi_0747"/>
<dbReference type="Gene3D" id="1.20.5.2700">
    <property type="match status" value="1"/>
</dbReference>
<dbReference type="Proteomes" id="UP000000485">
    <property type="component" value="Chromosome"/>
</dbReference>
<evidence type="ECO:0000256" key="6">
    <source>
        <dbReference type="SAM" id="Phobius"/>
    </source>
</evidence>
<dbReference type="GO" id="GO:0003954">
    <property type="term" value="F:NADH dehydrogenase activity"/>
    <property type="evidence" value="ECO:0007669"/>
    <property type="project" value="TreeGrafter"/>
</dbReference>
<dbReference type="InterPro" id="IPR001516">
    <property type="entry name" value="Proton_antipo_N"/>
</dbReference>
<dbReference type="InterPro" id="IPR001750">
    <property type="entry name" value="ND/Mrp_TM"/>
</dbReference>
<evidence type="ECO:0000256" key="4">
    <source>
        <dbReference type="ARBA" id="ARBA00023136"/>
    </source>
</evidence>
<dbReference type="PRINTS" id="PR01435">
    <property type="entry name" value="NPOXDRDTASE5"/>
</dbReference>
<feature type="transmembrane region" description="Helical" evidence="6">
    <location>
        <begin position="534"/>
        <end position="556"/>
    </location>
</feature>
<feature type="transmembrane region" description="Helical" evidence="6">
    <location>
        <begin position="401"/>
        <end position="423"/>
    </location>
</feature>
<name>F7ZYZ8_CELGA</name>
<dbReference type="InterPro" id="IPR003945">
    <property type="entry name" value="NU5C-like"/>
</dbReference>
<dbReference type="PANTHER" id="PTHR42829">
    <property type="entry name" value="NADH-UBIQUINONE OXIDOREDUCTASE CHAIN 5"/>
    <property type="match status" value="1"/>
</dbReference>
<dbReference type="Pfam" id="PF00662">
    <property type="entry name" value="Proton_antipo_N"/>
    <property type="match status" value="1"/>
</dbReference>
<dbReference type="GO" id="GO:0008137">
    <property type="term" value="F:NADH dehydrogenase (ubiquinone) activity"/>
    <property type="evidence" value="ECO:0007669"/>
    <property type="project" value="InterPro"/>
</dbReference>
<feature type="transmembrane region" description="Helical" evidence="6">
    <location>
        <begin position="235"/>
        <end position="253"/>
    </location>
</feature>